<dbReference type="Pfam" id="PF10186">
    <property type="entry name" value="ATG14"/>
    <property type="match status" value="1"/>
</dbReference>
<dbReference type="OrthoDB" id="72772at2759"/>
<accession>A0A2T7E4R4</accession>
<evidence type="ECO:0000256" key="1">
    <source>
        <dbReference type="ARBA" id="ARBA00023054"/>
    </source>
</evidence>
<evidence type="ECO:0008006" key="5">
    <source>
        <dbReference type="Google" id="ProtNLM"/>
    </source>
</evidence>
<feature type="compositionally biased region" description="Low complexity" evidence="2">
    <location>
        <begin position="1"/>
        <end position="10"/>
    </location>
</feature>
<evidence type="ECO:0000313" key="4">
    <source>
        <dbReference type="Proteomes" id="UP000244336"/>
    </source>
</evidence>
<dbReference type="STRING" id="1504633.A0A2T7E4R4"/>
<name>A0A2T7E4R4_9POAL</name>
<dbReference type="GO" id="GO:0000323">
    <property type="term" value="C:lytic vacuole"/>
    <property type="evidence" value="ECO:0007669"/>
    <property type="project" value="TreeGrafter"/>
</dbReference>
<protein>
    <recommendedName>
        <fullName evidence="5">UV radiation resistance-associated gene protein</fullName>
    </recommendedName>
</protein>
<evidence type="ECO:0000313" key="3">
    <source>
        <dbReference type="EMBL" id="PUZ62821.1"/>
    </source>
</evidence>
<dbReference type="Proteomes" id="UP000244336">
    <property type="component" value="Chromosome 3"/>
</dbReference>
<proteinExistence type="predicted"/>
<evidence type="ECO:0000256" key="2">
    <source>
        <dbReference type="SAM" id="MobiDB-lite"/>
    </source>
</evidence>
<dbReference type="PANTHER" id="PTHR15157">
    <property type="entry name" value="UV RADIATION RESISTANCE-ASSOCIATED GENE PROTEIN"/>
    <property type="match status" value="1"/>
</dbReference>
<dbReference type="PANTHER" id="PTHR15157:SF24">
    <property type="entry name" value="VACUOLAR PROTEIN SORTING 38"/>
    <property type="match status" value="1"/>
</dbReference>
<keyword evidence="4" id="KW-1185">Reference proteome</keyword>
<reference evidence="3 4" key="1">
    <citation type="submission" date="2018-04" db="EMBL/GenBank/DDBJ databases">
        <title>WGS assembly of Panicum hallii var. hallii HAL2.</title>
        <authorList>
            <person name="Lovell J."/>
            <person name="Jenkins J."/>
            <person name="Lowry D."/>
            <person name="Mamidi S."/>
            <person name="Sreedasyam A."/>
            <person name="Weng X."/>
            <person name="Barry K."/>
            <person name="Bonette J."/>
            <person name="Campitelli B."/>
            <person name="Daum C."/>
            <person name="Gordon S."/>
            <person name="Gould B."/>
            <person name="Lipzen A."/>
            <person name="MacQueen A."/>
            <person name="Palacio-Mejia J."/>
            <person name="Plott C."/>
            <person name="Shakirov E."/>
            <person name="Shu S."/>
            <person name="Yoshinaga Y."/>
            <person name="Zane M."/>
            <person name="Rokhsar D."/>
            <person name="Grimwood J."/>
            <person name="Schmutz J."/>
            <person name="Juenger T."/>
        </authorList>
    </citation>
    <scope>NUCLEOTIDE SEQUENCE [LARGE SCALE GENOMIC DNA]</scope>
    <source>
        <strain evidence="4">cv. HAL2</strain>
    </source>
</reference>
<keyword evidence="1" id="KW-0175">Coiled coil</keyword>
<sequence>MEDPGPSSAAPEPPPPPPPPPPEEGAGWVLLPPSEVEGIDDPKVIHWEDLQQELARLWSLSAALQSVRDRKAKLAARLESSIEARGAFLQQDNELAEMRQRLQEHTHHLGDLKVHTKKSSDDVEGKREQLCVKIRTLSVANKTLGTAHNKLEEANKLLSGKNGHGRLKNMEQKLRKRQQYMVTQVAQIYPVRPFDEQSPDHKPGITTSIIKTSTAESMLPNGSQKRPLAILGLQLSKPTAKKTGYFSDKTDFQKSSTVLGYVAHAVSLIASYLNVPLRYPLRFGGSRSYVLDHSPSVEPSSMTSVVSSVPPNTSMRTMQFPLFFDGQETTRSSYAIFLLNKDIEQLLNYIGAESLGPRHVLANLKQLTTIIQSQQYISTD</sequence>
<gene>
    <name evidence="3" type="ORF">GQ55_3G017400</name>
</gene>
<dbReference type="GO" id="GO:0032991">
    <property type="term" value="C:protein-containing complex"/>
    <property type="evidence" value="ECO:0007669"/>
    <property type="project" value="UniProtKB-ARBA"/>
</dbReference>
<dbReference type="Gramene" id="PUZ62821">
    <property type="protein sequence ID" value="PUZ62821"/>
    <property type="gene ID" value="GQ55_3G017400"/>
</dbReference>
<dbReference type="GO" id="GO:0000149">
    <property type="term" value="F:SNARE binding"/>
    <property type="evidence" value="ECO:0007669"/>
    <property type="project" value="TreeGrafter"/>
</dbReference>
<dbReference type="EMBL" id="CM009751">
    <property type="protein sequence ID" value="PUZ62821.1"/>
    <property type="molecule type" value="Genomic_DNA"/>
</dbReference>
<feature type="compositionally biased region" description="Pro residues" evidence="2">
    <location>
        <begin position="11"/>
        <end position="23"/>
    </location>
</feature>
<dbReference type="InterPro" id="IPR018791">
    <property type="entry name" value="UV_resistance/autophagy_Atg14"/>
</dbReference>
<dbReference type="GO" id="GO:0005768">
    <property type="term" value="C:endosome"/>
    <property type="evidence" value="ECO:0007669"/>
    <property type="project" value="TreeGrafter"/>
</dbReference>
<dbReference type="GO" id="GO:0035493">
    <property type="term" value="P:SNARE complex assembly"/>
    <property type="evidence" value="ECO:0007669"/>
    <property type="project" value="TreeGrafter"/>
</dbReference>
<organism evidence="3 4">
    <name type="scientific">Panicum hallii var. hallii</name>
    <dbReference type="NCBI Taxonomy" id="1504633"/>
    <lineage>
        <taxon>Eukaryota</taxon>
        <taxon>Viridiplantae</taxon>
        <taxon>Streptophyta</taxon>
        <taxon>Embryophyta</taxon>
        <taxon>Tracheophyta</taxon>
        <taxon>Spermatophyta</taxon>
        <taxon>Magnoliopsida</taxon>
        <taxon>Liliopsida</taxon>
        <taxon>Poales</taxon>
        <taxon>Poaceae</taxon>
        <taxon>PACMAD clade</taxon>
        <taxon>Panicoideae</taxon>
        <taxon>Panicodae</taxon>
        <taxon>Paniceae</taxon>
        <taxon>Panicinae</taxon>
        <taxon>Panicum</taxon>
        <taxon>Panicum sect. Panicum</taxon>
    </lineage>
</organism>
<feature type="region of interest" description="Disordered" evidence="2">
    <location>
        <begin position="1"/>
        <end position="29"/>
    </location>
</feature>
<dbReference type="AlphaFoldDB" id="A0A2T7E4R4"/>